<dbReference type="AlphaFoldDB" id="A0A0A9HHI2"/>
<reference evidence="1" key="1">
    <citation type="submission" date="2014-09" db="EMBL/GenBank/DDBJ databases">
        <authorList>
            <person name="Magalhaes I.L.F."/>
            <person name="Oliveira U."/>
            <person name="Santos F.R."/>
            <person name="Vidigal T.H.D.A."/>
            <person name="Brescovit A.D."/>
            <person name="Santos A.J."/>
        </authorList>
    </citation>
    <scope>NUCLEOTIDE SEQUENCE</scope>
    <source>
        <tissue evidence="1">Shoot tissue taken approximately 20 cm above the soil surface</tissue>
    </source>
</reference>
<protein>
    <submittedName>
        <fullName evidence="1">Uncharacterized protein</fullName>
    </submittedName>
</protein>
<evidence type="ECO:0000313" key="1">
    <source>
        <dbReference type="EMBL" id="JAE36202.1"/>
    </source>
</evidence>
<sequence>MLSGDGIINAATRPGMAQLQPDAVWHRKEPKITSSHLQLV</sequence>
<name>A0A0A9HHI2_ARUDO</name>
<accession>A0A0A9HHI2</accession>
<dbReference type="EMBL" id="GBRH01161694">
    <property type="protein sequence ID" value="JAE36202.1"/>
    <property type="molecule type" value="Transcribed_RNA"/>
</dbReference>
<reference evidence="1" key="2">
    <citation type="journal article" date="2015" name="Data Brief">
        <title>Shoot transcriptome of the giant reed, Arundo donax.</title>
        <authorList>
            <person name="Barrero R.A."/>
            <person name="Guerrero F.D."/>
            <person name="Moolhuijzen P."/>
            <person name="Goolsby J.A."/>
            <person name="Tidwell J."/>
            <person name="Bellgard S.E."/>
            <person name="Bellgard M.I."/>
        </authorList>
    </citation>
    <scope>NUCLEOTIDE SEQUENCE</scope>
    <source>
        <tissue evidence="1">Shoot tissue taken approximately 20 cm above the soil surface</tissue>
    </source>
</reference>
<organism evidence="1">
    <name type="scientific">Arundo donax</name>
    <name type="common">Giant reed</name>
    <name type="synonym">Donax arundinaceus</name>
    <dbReference type="NCBI Taxonomy" id="35708"/>
    <lineage>
        <taxon>Eukaryota</taxon>
        <taxon>Viridiplantae</taxon>
        <taxon>Streptophyta</taxon>
        <taxon>Embryophyta</taxon>
        <taxon>Tracheophyta</taxon>
        <taxon>Spermatophyta</taxon>
        <taxon>Magnoliopsida</taxon>
        <taxon>Liliopsida</taxon>
        <taxon>Poales</taxon>
        <taxon>Poaceae</taxon>
        <taxon>PACMAD clade</taxon>
        <taxon>Arundinoideae</taxon>
        <taxon>Arundineae</taxon>
        <taxon>Arundo</taxon>
    </lineage>
</organism>
<proteinExistence type="predicted"/>